<reference evidence="3" key="1">
    <citation type="submission" date="2022-08" db="EMBL/GenBank/DDBJ databases">
        <authorList>
            <person name="Gutierrez-Valencia J."/>
        </authorList>
    </citation>
    <scope>NUCLEOTIDE SEQUENCE</scope>
</reference>
<proteinExistence type="predicted"/>
<sequence length="21" mass="2230">MKFFPTSSLSCQPSTSCPPPS</sequence>
<evidence type="ECO:0000313" key="3">
    <source>
        <dbReference type="EMBL" id="CAI0467472.1"/>
    </source>
</evidence>
<comment type="caution">
    <text evidence="3">The sequence shown here is derived from an EMBL/GenBank/DDBJ whole genome shotgun (WGS) entry which is preliminary data.</text>
</comment>
<accession>A0AAV0PAA7</accession>
<dbReference type="Proteomes" id="UP001154282">
    <property type="component" value="Unassembled WGS sequence"/>
</dbReference>
<feature type="region of interest" description="Disordered" evidence="1">
    <location>
        <begin position="1"/>
        <end position="21"/>
    </location>
</feature>
<dbReference type="EMBL" id="CAMGYJ010000008">
    <property type="protein sequence ID" value="CAI0467472.1"/>
    <property type="molecule type" value="Genomic_DNA"/>
</dbReference>
<dbReference type="EMBL" id="CAMGYJ010000008">
    <property type="protein sequence ID" value="CAI0466721.1"/>
    <property type="molecule type" value="Genomic_DNA"/>
</dbReference>
<feature type="compositionally biased region" description="Low complexity" evidence="1">
    <location>
        <begin position="1"/>
        <end position="15"/>
    </location>
</feature>
<dbReference type="AlphaFoldDB" id="A0AAV0PAA7"/>
<organism evidence="3 4">
    <name type="scientific">Linum tenue</name>
    <dbReference type="NCBI Taxonomy" id="586396"/>
    <lineage>
        <taxon>Eukaryota</taxon>
        <taxon>Viridiplantae</taxon>
        <taxon>Streptophyta</taxon>
        <taxon>Embryophyta</taxon>
        <taxon>Tracheophyta</taxon>
        <taxon>Spermatophyta</taxon>
        <taxon>Magnoliopsida</taxon>
        <taxon>eudicotyledons</taxon>
        <taxon>Gunneridae</taxon>
        <taxon>Pentapetalae</taxon>
        <taxon>rosids</taxon>
        <taxon>fabids</taxon>
        <taxon>Malpighiales</taxon>
        <taxon>Linaceae</taxon>
        <taxon>Linum</taxon>
    </lineage>
</organism>
<keyword evidence="4" id="KW-1185">Reference proteome</keyword>
<name>A0AAV0PAA7_9ROSI</name>
<evidence type="ECO:0000313" key="4">
    <source>
        <dbReference type="Proteomes" id="UP001154282"/>
    </source>
</evidence>
<evidence type="ECO:0000256" key="1">
    <source>
        <dbReference type="SAM" id="MobiDB-lite"/>
    </source>
</evidence>
<gene>
    <name evidence="2" type="ORF">LITE_LOCUS37147</name>
    <name evidence="3" type="ORF">LITE_LOCUS37455</name>
</gene>
<protein>
    <submittedName>
        <fullName evidence="3">Uncharacterized protein</fullName>
    </submittedName>
</protein>
<evidence type="ECO:0000313" key="2">
    <source>
        <dbReference type="EMBL" id="CAI0466721.1"/>
    </source>
</evidence>